<dbReference type="GO" id="GO:0005886">
    <property type="term" value="C:plasma membrane"/>
    <property type="evidence" value="ECO:0007669"/>
    <property type="project" value="UniProtKB-SubCell"/>
</dbReference>
<dbReference type="SUPFAM" id="SSF161098">
    <property type="entry name" value="MetI-like"/>
    <property type="match status" value="1"/>
</dbReference>
<proteinExistence type="inferred from homology"/>
<dbReference type="InterPro" id="IPR035906">
    <property type="entry name" value="MetI-like_sf"/>
</dbReference>
<dbReference type="AlphaFoldDB" id="A0A9D5M1E8"/>
<dbReference type="Pfam" id="PF00528">
    <property type="entry name" value="BPD_transp_1"/>
    <property type="match status" value="1"/>
</dbReference>
<dbReference type="GO" id="GO:0055085">
    <property type="term" value="P:transmembrane transport"/>
    <property type="evidence" value="ECO:0007669"/>
    <property type="project" value="InterPro"/>
</dbReference>
<evidence type="ECO:0000256" key="6">
    <source>
        <dbReference type="ARBA" id="ARBA00023136"/>
    </source>
</evidence>
<keyword evidence="4 7" id="KW-0812">Transmembrane</keyword>
<evidence type="ECO:0000256" key="4">
    <source>
        <dbReference type="ARBA" id="ARBA00022692"/>
    </source>
</evidence>
<evidence type="ECO:0000259" key="8">
    <source>
        <dbReference type="PROSITE" id="PS50928"/>
    </source>
</evidence>
<sequence>MLKKTMNVEKELKSGRGEIKKLICNNIHIYIMLIPVVIYYFIFTYVPMYGLTLAFKSFKPGGMMEFLFGGKWQGLKYFRQILTDPLFLRAFKNTVIIGAMKIGIHFPLVIIFALFLNELRSNKLKNSVQTLTYLPHFFSWVVFGGIMIQLLSVEGGALSHFLSLMCGGKEVSPLTSPSAFRWVLLASTVFKETGWDAVIFLAAIAGVDQSLYEAASVDGAGRFRKMFYVTIPSILPTICTVLLIKISYIASGDFDQVFMIYNTSVYETGDIIETYLYRIGIANGKFSMATAMGIIKAVISGTLLISCNKITKKLTQTGIY</sequence>
<evidence type="ECO:0000313" key="9">
    <source>
        <dbReference type="EMBL" id="MBE5040515.1"/>
    </source>
</evidence>
<name>A0A9D5M1E8_9FIRM</name>
<dbReference type="CDD" id="cd06261">
    <property type="entry name" value="TM_PBP2"/>
    <property type="match status" value="1"/>
</dbReference>
<keyword evidence="10" id="KW-1185">Reference proteome</keyword>
<dbReference type="EMBL" id="JADCKB010000017">
    <property type="protein sequence ID" value="MBE5040515.1"/>
    <property type="molecule type" value="Genomic_DNA"/>
</dbReference>
<evidence type="ECO:0000256" key="1">
    <source>
        <dbReference type="ARBA" id="ARBA00004651"/>
    </source>
</evidence>
<comment type="caution">
    <text evidence="9">The sequence shown here is derived from an EMBL/GenBank/DDBJ whole genome shotgun (WGS) entry which is preliminary data.</text>
</comment>
<keyword evidence="5 7" id="KW-1133">Transmembrane helix</keyword>
<feature type="transmembrane region" description="Helical" evidence="7">
    <location>
        <begin position="182"/>
        <end position="205"/>
    </location>
</feature>
<evidence type="ECO:0000256" key="5">
    <source>
        <dbReference type="ARBA" id="ARBA00022989"/>
    </source>
</evidence>
<protein>
    <submittedName>
        <fullName evidence="9">Sugar ABC transporter permease</fullName>
    </submittedName>
</protein>
<reference evidence="9" key="1">
    <citation type="submission" date="2020-10" db="EMBL/GenBank/DDBJ databases">
        <title>ChiBAC.</title>
        <authorList>
            <person name="Zenner C."/>
            <person name="Hitch T.C.A."/>
            <person name="Clavel T."/>
        </authorList>
    </citation>
    <scope>NUCLEOTIDE SEQUENCE</scope>
    <source>
        <strain evidence="9">DSM 107454</strain>
    </source>
</reference>
<feature type="transmembrane region" description="Helical" evidence="7">
    <location>
        <begin position="29"/>
        <end position="55"/>
    </location>
</feature>
<evidence type="ECO:0000256" key="7">
    <source>
        <dbReference type="RuleBase" id="RU363032"/>
    </source>
</evidence>
<keyword evidence="6 7" id="KW-0472">Membrane</keyword>
<dbReference type="PROSITE" id="PS50928">
    <property type="entry name" value="ABC_TM1"/>
    <property type="match status" value="1"/>
</dbReference>
<dbReference type="InterPro" id="IPR050809">
    <property type="entry name" value="UgpAE/MalFG_permease"/>
</dbReference>
<organism evidence="9 10">
    <name type="scientific">Ructibacterium gallinarum</name>
    <dbReference type="NCBI Taxonomy" id="2779355"/>
    <lineage>
        <taxon>Bacteria</taxon>
        <taxon>Bacillati</taxon>
        <taxon>Bacillota</taxon>
        <taxon>Clostridia</taxon>
        <taxon>Eubacteriales</taxon>
        <taxon>Oscillospiraceae</taxon>
        <taxon>Ructibacterium</taxon>
    </lineage>
</organism>
<comment type="similarity">
    <text evidence="7">Belongs to the binding-protein-dependent transport system permease family.</text>
</comment>
<evidence type="ECO:0000313" key="10">
    <source>
        <dbReference type="Proteomes" id="UP000806542"/>
    </source>
</evidence>
<gene>
    <name evidence="9" type="ORF">INF28_08590</name>
</gene>
<feature type="domain" description="ABC transmembrane type-1" evidence="8">
    <location>
        <begin position="91"/>
        <end position="307"/>
    </location>
</feature>
<feature type="transmembrane region" description="Helical" evidence="7">
    <location>
        <begin position="286"/>
        <end position="305"/>
    </location>
</feature>
<dbReference type="Proteomes" id="UP000806542">
    <property type="component" value="Unassembled WGS sequence"/>
</dbReference>
<evidence type="ECO:0000256" key="2">
    <source>
        <dbReference type="ARBA" id="ARBA00022448"/>
    </source>
</evidence>
<evidence type="ECO:0000256" key="3">
    <source>
        <dbReference type="ARBA" id="ARBA00022475"/>
    </source>
</evidence>
<accession>A0A9D5M1E8</accession>
<dbReference type="Gene3D" id="1.10.3720.10">
    <property type="entry name" value="MetI-like"/>
    <property type="match status" value="1"/>
</dbReference>
<keyword evidence="3" id="KW-1003">Cell membrane</keyword>
<dbReference type="InterPro" id="IPR000515">
    <property type="entry name" value="MetI-like"/>
</dbReference>
<feature type="transmembrane region" description="Helical" evidence="7">
    <location>
        <begin position="137"/>
        <end position="162"/>
    </location>
</feature>
<keyword evidence="2 7" id="KW-0813">Transport</keyword>
<dbReference type="PANTHER" id="PTHR43227:SF11">
    <property type="entry name" value="BLL4140 PROTEIN"/>
    <property type="match status" value="1"/>
</dbReference>
<comment type="subcellular location">
    <subcellularLocation>
        <location evidence="1 7">Cell membrane</location>
        <topology evidence="1 7">Multi-pass membrane protein</topology>
    </subcellularLocation>
</comment>
<feature type="transmembrane region" description="Helical" evidence="7">
    <location>
        <begin position="226"/>
        <end position="250"/>
    </location>
</feature>
<dbReference type="RefSeq" id="WP_226393068.1">
    <property type="nucleotide sequence ID" value="NZ_JADCKB010000017.1"/>
</dbReference>
<feature type="transmembrane region" description="Helical" evidence="7">
    <location>
        <begin position="95"/>
        <end position="116"/>
    </location>
</feature>
<dbReference type="PANTHER" id="PTHR43227">
    <property type="entry name" value="BLL4140 PROTEIN"/>
    <property type="match status" value="1"/>
</dbReference>